<accession>A0A3L8PYC5</accession>
<keyword evidence="2" id="KW-0472">Membrane</keyword>
<name>A0A3L8PYC5_9GAMM</name>
<keyword evidence="2" id="KW-0812">Transmembrane</keyword>
<dbReference type="OrthoDB" id="6876592at2"/>
<protein>
    <recommendedName>
        <fullName evidence="5">Fimbrial assembly protein</fullName>
    </recommendedName>
</protein>
<feature type="coiled-coil region" evidence="1">
    <location>
        <begin position="48"/>
        <end position="78"/>
    </location>
</feature>
<dbReference type="InterPro" id="IPR052534">
    <property type="entry name" value="Extracell_DNA_Util/SecSys_Comp"/>
</dbReference>
<gene>
    <name evidence="3" type="ORF">D5018_14260</name>
</gene>
<proteinExistence type="predicted"/>
<feature type="transmembrane region" description="Helical" evidence="2">
    <location>
        <begin position="26"/>
        <end position="45"/>
    </location>
</feature>
<evidence type="ECO:0000256" key="2">
    <source>
        <dbReference type="SAM" id="Phobius"/>
    </source>
</evidence>
<evidence type="ECO:0008006" key="5">
    <source>
        <dbReference type="Google" id="ProtNLM"/>
    </source>
</evidence>
<dbReference type="PANTHER" id="PTHR40278">
    <property type="entry name" value="DNA UTILIZATION PROTEIN HOFN"/>
    <property type="match status" value="1"/>
</dbReference>
<sequence length="210" mass="23766">MTLKTRVNLLSEDLLPKRLGLSLPRLLWAFVVILIVSAVLSVLLWERDDALSKKMQLLQSQNQQIQAQQKQLEQQLTLHQPDPALAQEIELKRKQLDIKHKMIAELNNDSKLQSRSFDAMLEDLAKVADGSAWLTDIEVYEGKLKLSGETLSAQSVPAWIQRLSQTHSFSGQKFSDLQLQRDEKGVIHFHLSTDFSKAPTATTAVAEEKQ</sequence>
<dbReference type="Proteomes" id="UP000281474">
    <property type="component" value="Unassembled WGS sequence"/>
</dbReference>
<dbReference type="InterPro" id="IPR007813">
    <property type="entry name" value="PilN"/>
</dbReference>
<keyword evidence="4" id="KW-1185">Reference proteome</keyword>
<keyword evidence="2" id="KW-1133">Transmembrane helix</keyword>
<dbReference type="PANTHER" id="PTHR40278:SF1">
    <property type="entry name" value="DNA UTILIZATION PROTEIN HOFN"/>
    <property type="match status" value="1"/>
</dbReference>
<evidence type="ECO:0000256" key="1">
    <source>
        <dbReference type="SAM" id="Coils"/>
    </source>
</evidence>
<dbReference type="EMBL" id="QZEI01000046">
    <property type="protein sequence ID" value="RLV59052.1"/>
    <property type="molecule type" value="Genomic_DNA"/>
</dbReference>
<organism evidence="3 4">
    <name type="scientific">Parashewanella curva</name>
    <dbReference type="NCBI Taxonomy" id="2338552"/>
    <lineage>
        <taxon>Bacteria</taxon>
        <taxon>Pseudomonadati</taxon>
        <taxon>Pseudomonadota</taxon>
        <taxon>Gammaproteobacteria</taxon>
        <taxon>Alteromonadales</taxon>
        <taxon>Shewanellaceae</taxon>
        <taxon>Parashewanella</taxon>
    </lineage>
</organism>
<reference evidence="3 4" key="1">
    <citation type="submission" date="2018-09" db="EMBL/GenBank/DDBJ databases">
        <title>Phylogeny of the Shewanellaceae, and recommendation for two new genera, Pseudoshewanella and Parashewanella.</title>
        <authorList>
            <person name="Wang G."/>
        </authorList>
    </citation>
    <scope>NUCLEOTIDE SEQUENCE [LARGE SCALE GENOMIC DNA]</scope>
    <source>
        <strain evidence="3 4">C51</strain>
    </source>
</reference>
<evidence type="ECO:0000313" key="4">
    <source>
        <dbReference type="Proteomes" id="UP000281474"/>
    </source>
</evidence>
<dbReference type="AlphaFoldDB" id="A0A3L8PYC5"/>
<keyword evidence="1" id="KW-0175">Coiled coil</keyword>
<comment type="caution">
    <text evidence="3">The sequence shown here is derived from an EMBL/GenBank/DDBJ whole genome shotgun (WGS) entry which is preliminary data.</text>
</comment>
<dbReference type="RefSeq" id="WP_121839673.1">
    <property type="nucleotide sequence ID" value="NZ_ML014795.1"/>
</dbReference>
<evidence type="ECO:0000313" key="3">
    <source>
        <dbReference type="EMBL" id="RLV59052.1"/>
    </source>
</evidence>
<dbReference type="Pfam" id="PF05137">
    <property type="entry name" value="PilN"/>
    <property type="match status" value="1"/>
</dbReference>